<dbReference type="GO" id="GO:0006635">
    <property type="term" value="P:fatty acid beta-oxidation"/>
    <property type="evidence" value="ECO:0007669"/>
    <property type="project" value="UniProtKB-UniPathway"/>
</dbReference>
<evidence type="ECO:0000256" key="15">
    <source>
        <dbReference type="ARBA" id="ARBA00023717"/>
    </source>
</evidence>
<keyword evidence="7" id="KW-0520">NAD</keyword>
<keyword evidence="6" id="KW-0560">Oxidoreductase</keyword>
<evidence type="ECO:0000256" key="8">
    <source>
        <dbReference type="ARBA" id="ARBA00023098"/>
    </source>
</evidence>
<comment type="catalytic activity">
    <reaction evidence="1">
        <text>a (3Z)-enoyl-CoA = a 4-saturated (2E)-enoyl-CoA</text>
        <dbReference type="Rhea" id="RHEA:45900"/>
        <dbReference type="ChEBI" id="CHEBI:85097"/>
        <dbReference type="ChEBI" id="CHEBI:85489"/>
        <dbReference type="EC" id="5.3.3.8"/>
    </reaction>
</comment>
<evidence type="ECO:0000259" key="17">
    <source>
        <dbReference type="Pfam" id="PF02737"/>
    </source>
</evidence>
<reference evidence="18" key="1">
    <citation type="submission" date="2020-07" db="EMBL/GenBank/DDBJ databases">
        <title>Ethylene signaling mediates host invasion by parasitic plants.</title>
        <authorList>
            <person name="Yoshida S."/>
        </authorList>
    </citation>
    <scope>NUCLEOTIDE SEQUENCE</scope>
    <source>
        <strain evidence="18">Okayama</strain>
    </source>
</reference>
<dbReference type="Gene3D" id="3.40.50.720">
    <property type="entry name" value="NAD(P)-binding Rossmann-like Domain"/>
    <property type="match status" value="1"/>
</dbReference>
<evidence type="ECO:0000256" key="13">
    <source>
        <dbReference type="ARBA" id="ARBA00023701"/>
    </source>
</evidence>
<comment type="catalytic activity">
    <reaction evidence="14">
        <text>a (3S)-3-hydroxyacyl-CoA = a (2E)-enoyl-CoA + H2O</text>
        <dbReference type="Rhea" id="RHEA:16105"/>
        <dbReference type="ChEBI" id="CHEBI:15377"/>
        <dbReference type="ChEBI" id="CHEBI:57318"/>
        <dbReference type="ChEBI" id="CHEBI:58856"/>
        <dbReference type="EC" id="4.2.1.17"/>
    </reaction>
</comment>
<dbReference type="EMBL" id="BMAC01000020">
    <property type="protein sequence ID" value="GFP80637.1"/>
    <property type="molecule type" value="Genomic_DNA"/>
</dbReference>
<dbReference type="InterPro" id="IPR036291">
    <property type="entry name" value="NAD(P)-bd_dom_sf"/>
</dbReference>
<sequence length="631" mass="71062">MFSLMLSLKEDIEGAITRDDVRAIVITGLKGKFSAGFDVTVFGGRRDNKEKRELGFMSIQFVTNTLEAARKPVVAAIEGPAFGGGLEIALVCLTELQYGILPGLGGTQRLPRLVGLRRALEMILMSKRVNGEEARNMSLVDAIVPADELPGVARQWALDMLECRRPWMISLYRTDKLEPLEEARTILKSARIEAQNQNPNVVHPFVCIDVIEQGIISGPHNALWKEAEALEVLRQSSTCRSLIHFFFSQREILKIPEMKLLPRKIEKVAVIGGGLNSCEIATMLVLESYRVVLKQKNKNNLLEEIGRVKENLQIHIKNGKSTQEGIEKAFDLLTGVLDYEKFKDVDLVIAAESESLLLKQNIFSDLEKLCPQHCIFATNTSRFSLKFLGEKTNCQNRISGIHFCLSPLMSIVEIVRTESTSPQVITNLIDFARKIRKTPIIVNEKKRFAIDDMFIKYLHAALVVAEHGVDVYRIDQALKDFGMRLGPFRMIDMVGFQTFAVSSKIFAESLVDRSYKPKLIPILQCQGFQVQMTKLSDAEMVEMILFPALNEACRLISEGIVIRSSDLDVASVVGMGFPAYRGGIIYWCNSFEPNYVNSRLEKWSKEYGEFFKPCDYMRELSANTVSLVSRI</sequence>
<dbReference type="Gene3D" id="3.90.226.10">
    <property type="entry name" value="2-enoyl-CoA Hydratase, Chain A, domain 1"/>
    <property type="match status" value="1"/>
</dbReference>
<evidence type="ECO:0000313" key="18">
    <source>
        <dbReference type="EMBL" id="GFP80637.1"/>
    </source>
</evidence>
<proteinExistence type="predicted"/>
<evidence type="ECO:0000256" key="1">
    <source>
        <dbReference type="ARBA" id="ARBA00000452"/>
    </source>
</evidence>
<comment type="catalytic activity">
    <reaction evidence="13">
        <text>(3S)-3-hydroxybutanoyl-CoA = (3R)-3-hydroxybutanoyl-CoA</text>
        <dbReference type="Rhea" id="RHEA:21760"/>
        <dbReference type="ChEBI" id="CHEBI:57315"/>
        <dbReference type="ChEBI" id="CHEBI:57316"/>
        <dbReference type="EC" id="5.1.2.3"/>
    </reaction>
</comment>
<evidence type="ECO:0000256" key="14">
    <source>
        <dbReference type="ARBA" id="ARBA00023709"/>
    </source>
</evidence>
<dbReference type="PANTHER" id="PTHR23309">
    <property type="entry name" value="3-HYDROXYACYL-COA DEHYROGENASE"/>
    <property type="match status" value="1"/>
</dbReference>
<dbReference type="Pfam" id="PF02737">
    <property type="entry name" value="3HCDH_N"/>
    <property type="match status" value="1"/>
</dbReference>
<keyword evidence="5" id="KW-0276">Fatty acid metabolism</keyword>
<evidence type="ECO:0000256" key="3">
    <source>
        <dbReference type="ARBA" id="ARBA00004275"/>
    </source>
</evidence>
<evidence type="ECO:0000256" key="11">
    <source>
        <dbReference type="ARBA" id="ARBA00023239"/>
    </source>
</evidence>
<dbReference type="SUPFAM" id="SSF51735">
    <property type="entry name" value="NAD(P)-binding Rossmann-fold domains"/>
    <property type="match status" value="1"/>
</dbReference>
<dbReference type="PANTHER" id="PTHR23309:SF9">
    <property type="entry name" value="PEROXISOMAL FATTY ACID BETA-OXIDATION MULTIFUNCTIONAL PROTEIN MFP2"/>
    <property type="match status" value="1"/>
</dbReference>
<evidence type="ECO:0000256" key="5">
    <source>
        <dbReference type="ARBA" id="ARBA00022832"/>
    </source>
</evidence>
<accession>A0A830B0T0</accession>
<dbReference type="Gene3D" id="1.10.1040.10">
    <property type="entry name" value="N-(1-d-carboxylethyl)-l-norvaline Dehydrogenase, domain 2"/>
    <property type="match status" value="1"/>
</dbReference>
<dbReference type="AlphaFoldDB" id="A0A830B0T0"/>
<gene>
    <name evidence="18" type="ORF">PHJA_000207000</name>
</gene>
<comment type="catalytic activity">
    <reaction evidence="15">
        <text>a 4-saturated-(3S)-3-hydroxyacyl-CoA = a (3E)-enoyl-CoA + H2O</text>
        <dbReference type="Rhea" id="RHEA:20724"/>
        <dbReference type="ChEBI" id="CHEBI:15377"/>
        <dbReference type="ChEBI" id="CHEBI:58521"/>
        <dbReference type="ChEBI" id="CHEBI:137480"/>
        <dbReference type="EC" id="4.2.1.17"/>
    </reaction>
</comment>
<feature type="domain" description="3-hydroxyacyl-CoA dehydrogenase C-terminal" evidence="16">
    <location>
        <begin position="448"/>
        <end position="518"/>
    </location>
</feature>
<keyword evidence="11" id="KW-0456">Lyase</keyword>
<dbReference type="SUPFAM" id="SSF52096">
    <property type="entry name" value="ClpP/crotonase"/>
    <property type="match status" value="1"/>
</dbReference>
<comment type="subcellular location">
    <subcellularLocation>
        <location evidence="3">Peroxisome</location>
    </subcellularLocation>
</comment>
<comment type="catalytic activity">
    <reaction evidence="2">
        <text>a (3E)-enoyl-CoA = a 4-saturated (2E)-enoyl-CoA</text>
        <dbReference type="Rhea" id="RHEA:45228"/>
        <dbReference type="ChEBI" id="CHEBI:58521"/>
        <dbReference type="ChEBI" id="CHEBI:85097"/>
        <dbReference type="EC" id="5.3.3.8"/>
    </reaction>
</comment>
<dbReference type="Gene3D" id="1.10.1040.50">
    <property type="match status" value="1"/>
</dbReference>
<organism evidence="18 19">
    <name type="scientific">Phtheirospermum japonicum</name>
    <dbReference type="NCBI Taxonomy" id="374723"/>
    <lineage>
        <taxon>Eukaryota</taxon>
        <taxon>Viridiplantae</taxon>
        <taxon>Streptophyta</taxon>
        <taxon>Embryophyta</taxon>
        <taxon>Tracheophyta</taxon>
        <taxon>Spermatophyta</taxon>
        <taxon>Magnoliopsida</taxon>
        <taxon>eudicotyledons</taxon>
        <taxon>Gunneridae</taxon>
        <taxon>Pentapetalae</taxon>
        <taxon>asterids</taxon>
        <taxon>lamiids</taxon>
        <taxon>Lamiales</taxon>
        <taxon>Orobanchaceae</taxon>
        <taxon>Orobanchaceae incertae sedis</taxon>
        <taxon>Phtheirospermum</taxon>
    </lineage>
</organism>
<keyword evidence="9" id="KW-0576">Peroxisome</keyword>
<dbReference type="InterPro" id="IPR006176">
    <property type="entry name" value="3-OHacyl-CoA_DH_NAD-bd"/>
</dbReference>
<keyword evidence="19" id="KW-1185">Reference proteome</keyword>
<evidence type="ECO:0000256" key="10">
    <source>
        <dbReference type="ARBA" id="ARBA00023235"/>
    </source>
</evidence>
<dbReference type="SUPFAM" id="SSF48179">
    <property type="entry name" value="6-phosphogluconate dehydrogenase C-terminal domain-like"/>
    <property type="match status" value="2"/>
</dbReference>
<keyword evidence="8" id="KW-0443">Lipid metabolism</keyword>
<comment type="pathway">
    <text evidence="4">Lipid metabolism; fatty acid beta-oxidation.</text>
</comment>
<dbReference type="GO" id="GO:0004165">
    <property type="term" value="F:delta(3)-delta(2)-enoyl-CoA isomerase activity"/>
    <property type="evidence" value="ECO:0007669"/>
    <property type="project" value="UniProtKB-EC"/>
</dbReference>
<feature type="domain" description="3-hydroxyacyl-CoA dehydrogenase NAD binding" evidence="17">
    <location>
        <begin position="267"/>
        <end position="444"/>
    </location>
</feature>
<dbReference type="Pfam" id="PF00378">
    <property type="entry name" value="ECH_1"/>
    <property type="match status" value="1"/>
</dbReference>
<dbReference type="GO" id="GO:0005777">
    <property type="term" value="C:peroxisome"/>
    <property type="evidence" value="ECO:0007669"/>
    <property type="project" value="UniProtKB-SubCell"/>
</dbReference>
<dbReference type="GO" id="GO:0003857">
    <property type="term" value="F:(3S)-3-hydroxyacyl-CoA dehydrogenase (NAD+) activity"/>
    <property type="evidence" value="ECO:0007669"/>
    <property type="project" value="TreeGrafter"/>
</dbReference>
<dbReference type="CDD" id="cd06558">
    <property type="entry name" value="crotonase-like"/>
    <property type="match status" value="1"/>
</dbReference>
<dbReference type="GO" id="GO:0008692">
    <property type="term" value="F:3-hydroxybutyryl-CoA epimerase activity"/>
    <property type="evidence" value="ECO:0007669"/>
    <property type="project" value="UniProtKB-EC"/>
</dbReference>
<keyword evidence="12" id="KW-0511">Multifunctional enzyme</keyword>
<dbReference type="InterPro" id="IPR013328">
    <property type="entry name" value="6PGD_dom2"/>
</dbReference>
<dbReference type="GO" id="GO:0070403">
    <property type="term" value="F:NAD+ binding"/>
    <property type="evidence" value="ECO:0007669"/>
    <property type="project" value="InterPro"/>
</dbReference>
<evidence type="ECO:0000256" key="7">
    <source>
        <dbReference type="ARBA" id="ARBA00023027"/>
    </source>
</evidence>
<dbReference type="Pfam" id="PF00725">
    <property type="entry name" value="3HCDH"/>
    <property type="match status" value="1"/>
</dbReference>
<dbReference type="InterPro" id="IPR006108">
    <property type="entry name" value="3HC_DH_C"/>
</dbReference>
<dbReference type="InterPro" id="IPR001753">
    <property type="entry name" value="Enoyl-CoA_hydra/iso"/>
</dbReference>
<dbReference type="UniPathway" id="UPA00659"/>
<comment type="caution">
    <text evidence="18">The sequence shown here is derived from an EMBL/GenBank/DDBJ whole genome shotgun (WGS) entry which is preliminary data.</text>
</comment>
<dbReference type="InterPro" id="IPR008927">
    <property type="entry name" value="6-PGluconate_DH-like_C_sf"/>
</dbReference>
<protein>
    <submittedName>
        <fullName evidence="18">Glyoxysomal fatty acid beta-oxidation multifunctional protein MFP-a</fullName>
    </submittedName>
</protein>
<dbReference type="GO" id="GO:0004300">
    <property type="term" value="F:enoyl-CoA hydratase activity"/>
    <property type="evidence" value="ECO:0007669"/>
    <property type="project" value="UniProtKB-EC"/>
</dbReference>
<evidence type="ECO:0000256" key="9">
    <source>
        <dbReference type="ARBA" id="ARBA00023140"/>
    </source>
</evidence>
<dbReference type="OrthoDB" id="2018133at2759"/>
<evidence type="ECO:0000256" key="12">
    <source>
        <dbReference type="ARBA" id="ARBA00023268"/>
    </source>
</evidence>
<evidence type="ECO:0000313" key="19">
    <source>
        <dbReference type="Proteomes" id="UP000653305"/>
    </source>
</evidence>
<evidence type="ECO:0000259" key="16">
    <source>
        <dbReference type="Pfam" id="PF00725"/>
    </source>
</evidence>
<dbReference type="InterPro" id="IPR029045">
    <property type="entry name" value="ClpP/crotonase-like_dom_sf"/>
</dbReference>
<name>A0A830B0T0_9LAMI</name>
<evidence type="ECO:0000256" key="4">
    <source>
        <dbReference type="ARBA" id="ARBA00005005"/>
    </source>
</evidence>
<evidence type="ECO:0000256" key="6">
    <source>
        <dbReference type="ARBA" id="ARBA00023002"/>
    </source>
</evidence>
<evidence type="ECO:0000256" key="2">
    <source>
        <dbReference type="ARBA" id="ARBA00000765"/>
    </source>
</evidence>
<dbReference type="Proteomes" id="UP000653305">
    <property type="component" value="Unassembled WGS sequence"/>
</dbReference>
<keyword evidence="10" id="KW-0413">Isomerase</keyword>
<dbReference type="FunFam" id="3.40.50.720:FF:000009">
    <property type="entry name" value="Fatty oxidation complex, alpha subunit"/>
    <property type="match status" value="1"/>
</dbReference>